<name>A0ABV1G5Z5_9FIRM</name>
<comment type="caution">
    <text evidence="12">The sequence shown here is derived from an EMBL/GenBank/DDBJ whole genome shotgun (WGS) entry which is preliminary data.</text>
</comment>
<keyword evidence="7 9" id="KW-0320">Glycogen biosynthesis</keyword>
<comment type="similarity">
    <text evidence="1 9">Belongs to the bacterial/plant glucose-1-phosphate adenylyltransferase family.</text>
</comment>
<feature type="domain" description="Nucleotidyl transferase" evidence="10">
    <location>
        <begin position="10"/>
        <end position="262"/>
    </location>
</feature>
<evidence type="ECO:0000256" key="3">
    <source>
        <dbReference type="ARBA" id="ARBA00022679"/>
    </source>
</evidence>
<gene>
    <name evidence="9" type="primary">glgC</name>
    <name evidence="12" type="ORF">WMO66_06180</name>
</gene>
<organism evidence="12 13">
    <name type="scientific">Faecousia intestinalis</name>
    <dbReference type="NCBI Taxonomy" id="3133167"/>
    <lineage>
        <taxon>Bacteria</taxon>
        <taxon>Bacillati</taxon>
        <taxon>Bacillota</taxon>
        <taxon>Clostridia</taxon>
        <taxon>Eubacteriales</taxon>
        <taxon>Oscillospiraceae</taxon>
        <taxon>Faecousia</taxon>
    </lineage>
</organism>
<dbReference type="PANTHER" id="PTHR43523">
    <property type="entry name" value="GLUCOSE-1-PHOSPHATE ADENYLYLTRANSFERASE-RELATED"/>
    <property type="match status" value="1"/>
</dbReference>
<feature type="binding site" evidence="9">
    <location>
        <position position="193"/>
    </location>
    <ligand>
        <name>alpha-D-glucose 1-phosphate</name>
        <dbReference type="ChEBI" id="CHEBI:58601"/>
    </ligand>
</feature>
<feature type="binding site" evidence="9">
    <location>
        <begin position="182"/>
        <end position="183"/>
    </location>
    <ligand>
        <name>alpha-D-glucose 1-phosphate</name>
        <dbReference type="ChEBI" id="CHEBI:58601"/>
    </ligand>
</feature>
<dbReference type="PROSITE" id="PS00808">
    <property type="entry name" value="ADP_GLC_PYROPHOSPH_1"/>
    <property type="match status" value="1"/>
</dbReference>
<evidence type="ECO:0000259" key="10">
    <source>
        <dbReference type="Pfam" id="PF00483"/>
    </source>
</evidence>
<dbReference type="InterPro" id="IPR029044">
    <property type="entry name" value="Nucleotide-diphossugar_trans"/>
</dbReference>
<keyword evidence="5 9" id="KW-0547">Nucleotide-binding</keyword>
<feature type="binding site" evidence="9">
    <location>
        <position position="167"/>
    </location>
    <ligand>
        <name>alpha-D-glucose 1-phosphate</name>
        <dbReference type="ChEBI" id="CHEBI:58601"/>
    </ligand>
</feature>
<proteinExistence type="inferred from homology"/>
<dbReference type="SUPFAM" id="SSF53448">
    <property type="entry name" value="Nucleotide-diphospho-sugar transferases"/>
    <property type="match status" value="1"/>
</dbReference>
<dbReference type="GO" id="GO:0008878">
    <property type="term" value="F:glucose-1-phosphate adenylyltransferase activity"/>
    <property type="evidence" value="ECO:0007669"/>
    <property type="project" value="UniProtKB-EC"/>
</dbReference>
<feature type="domain" description="Glucose-1-phosphate adenylyltransferase/Bifunctional protein GlmU-like C-terminal hexapeptide" evidence="11">
    <location>
        <begin position="292"/>
        <end position="364"/>
    </location>
</feature>
<evidence type="ECO:0000256" key="8">
    <source>
        <dbReference type="ARBA" id="ARBA00023277"/>
    </source>
</evidence>
<dbReference type="InterPro" id="IPR011004">
    <property type="entry name" value="Trimer_LpxA-like_sf"/>
</dbReference>
<keyword evidence="3 9" id="KW-0808">Transferase</keyword>
<dbReference type="NCBIfam" id="TIGR02091">
    <property type="entry name" value="glgC"/>
    <property type="match status" value="1"/>
</dbReference>
<sequence>MNFQKKHCVAMLLAGGQGSRLMVLTENTAKPAVPFAGKYRIIDFPLSNCVNSGIDTIGVLTQYQPLELNEYIGNGQPWRLNRSHCGVQVLPPYAKSKKSEWYKGTANAIYQNIAFIERYDPDDVIILSGDHIYKMDYAAMLRYHEQMEADCTIAVRTVPLAEASRFGIMNTREDGSIYEFEEKPKHPKSTNASMGIYIFKWSVLKKFLIEDEENPRSENDFGKNVIPAILNEGYRLFAYEFQGYWKDVGTISSLWEANMDLLGKNPAFNLYGEKGNRIYARNYAMPSSIIARESKNKNCFIAEGCEIYGTITHSIISTGCTVDSGAIVEDSVIMPNVHIESGVIIRHAIIGEDCRICRGAVIGGSFAPGEEKKISVVGKAKTIAENTAIKPGEIY</sequence>
<dbReference type="PROSITE" id="PS00809">
    <property type="entry name" value="ADP_GLC_PYROPHOSPH_2"/>
    <property type="match status" value="1"/>
</dbReference>
<keyword evidence="6 9" id="KW-0067">ATP-binding</keyword>
<evidence type="ECO:0000313" key="13">
    <source>
        <dbReference type="Proteomes" id="UP001491552"/>
    </source>
</evidence>
<keyword evidence="8 9" id="KW-0119">Carbohydrate metabolism</keyword>
<accession>A0ABV1G5Z5</accession>
<dbReference type="InterPro" id="IPR056818">
    <property type="entry name" value="GlmU/GlgC-like_hexapep"/>
</dbReference>
<keyword evidence="13" id="KW-1185">Reference proteome</keyword>
<dbReference type="EC" id="2.7.7.27" evidence="9"/>
<dbReference type="Pfam" id="PF24894">
    <property type="entry name" value="Hexapep_GlmU"/>
    <property type="match status" value="1"/>
</dbReference>
<dbReference type="HAMAP" id="MF_00624">
    <property type="entry name" value="GlgC"/>
    <property type="match status" value="1"/>
</dbReference>
<dbReference type="RefSeq" id="WP_349135519.1">
    <property type="nucleotide sequence ID" value="NZ_JBBMFF010000191.1"/>
</dbReference>
<dbReference type="Pfam" id="PF00483">
    <property type="entry name" value="NTP_transferase"/>
    <property type="match status" value="1"/>
</dbReference>
<feature type="binding site" evidence="9">
    <location>
        <position position="102"/>
    </location>
    <ligand>
        <name>alpha-D-glucose 1-phosphate</name>
        <dbReference type="ChEBI" id="CHEBI:58601"/>
    </ligand>
</feature>
<comment type="subunit">
    <text evidence="9">Homotetramer.</text>
</comment>
<dbReference type="CDD" id="cd04651">
    <property type="entry name" value="LbH_G1P_AT_C"/>
    <property type="match status" value="1"/>
</dbReference>
<comment type="pathway">
    <text evidence="9">Glycan biosynthesis; glycogen biosynthesis.</text>
</comment>
<feature type="site" description="Could play a key role in the communication between the regulatory and the substrate sites" evidence="9">
    <location>
        <position position="62"/>
    </location>
</feature>
<keyword evidence="4 9" id="KW-0548">Nucleotidyltransferase</keyword>
<comment type="catalytic activity">
    <reaction evidence="9">
        <text>alpha-D-glucose 1-phosphate + ATP + H(+) = ADP-alpha-D-glucose + diphosphate</text>
        <dbReference type="Rhea" id="RHEA:12120"/>
        <dbReference type="ChEBI" id="CHEBI:15378"/>
        <dbReference type="ChEBI" id="CHEBI:30616"/>
        <dbReference type="ChEBI" id="CHEBI:33019"/>
        <dbReference type="ChEBI" id="CHEBI:57498"/>
        <dbReference type="ChEBI" id="CHEBI:58601"/>
        <dbReference type="EC" id="2.7.7.27"/>
    </reaction>
</comment>
<dbReference type="PROSITE" id="PS00810">
    <property type="entry name" value="ADP_GLC_PYROPHOSPH_3"/>
    <property type="match status" value="1"/>
</dbReference>
<evidence type="ECO:0000313" key="12">
    <source>
        <dbReference type="EMBL" id="MEQ2510835.1"/>
    </source>
</evidence>
<dbReference type="Proteomes" id="UP001491552">
    <property type="component" value="Unassembled WGS sequence"/>
</dbReference>
<evidence type="ECO:0000256" key="1">
    <source>
        <dbReference type="ARBA" id="ARBA00010443"/>
    </source>
</evidence>
<evidence type="ECO:0000256" key="9">
    <source>
        <dbReference type="HAMAP-Rule" id="MF_00624"/>
    </source>
</evidence>
<dbReference type="PANTHER" id="PTHR43523:SF2">
    <property type="entry name" value="GLUCOSE-1-PHOSPHATE ADENYLYLTRANSFERASE"/>
    <property type="match status" value="1"/>
</dbReference>
<evidence type="ECO:0000256" key="4">
    <source>
        <dbReference type="ARBA" id="ARBA00022695"/>
    </source>
</evidence>
<dbReference type="Gene3D" id="3.90.550.10">
    <property type="entry name" value="Spore Coat Polysaccharide Biosynthesis Protein SpsA, Chain A"/>
    <property type="match status" value="1"/>
</dbReference>
<dbReference type="InterPro" id="IPR023049">
    <property type="entry name" value="GlgC_bac"/>
</dbReference>
<dbReference type="NCBIfam" id="NF003670">
    <property type="entry name" value="PRK05293.1"/>
    <property type="match status" value="1"/>
</dbReference>
<dbReference type="EMBL" id="JBBMFF010000191">
    <property type="protein sequence ID" value="MEQ2510835.1"/>
    <property type="molecule type" value="Genomic_DNA"/>
</dbReference>
<feature type="site" description="Could play a key role in the communication between the regulatory and the substrate sites" evidence="9">
    <location>
        <position position="101"/>
    </location>
</feature>
<dbReference type="CDD" id="cd02508">
    <property type="entry name" value="ADP_Glucose_PP"/>
    <property type="match status" value="1"/>
</dbReference>
<evidence type="ECO:0000256" key="6">
    <source>
        <dbReference type="ARBA" id="ARBA00022840"/>
    </source>
</evidence>
<evidence type="ECO:0000259" key="11">
    <source>
        <dbReference type="Pfam" id="PF24894"/>
    </source>
</evidence>
<evidence type="ECO:0000256" key="2">
    <source>
        <dbReference type="ARBA" id="ARBA00022600"/>
    </source>
</evidence>
<evidence type="ECO:0000256" key="7">
    <source>
        <dbReference type="ARBA" id="ARBA00023056"/>
    </source>
</evidence>
<reference evidence="12 13" key="1">
    <citation type="submission" date="2024-03" db="EMBL/GenBank/DDBJ databases">
        <title>Human intestinal bacterial collection.</title>
        <authorList>
            <person name="Pauvert C."/>
            <person name="Hitch T.C.A."/>
            <person name="Clavel T."/>
        </authorList>
    </citation>
    <scope>NUCLEOTIDE SEQUENCE [LARGE SCALE GENOMIC DNA]</scope>
    <source>
        <strain evidence="12 13">CLA-AA-H192</strain>
    </source>
</reference>
<evidence type="ECO:0000256" key="5">
    <source>
        <dbReference type="ARBA" id="ARBA00022741"/>
    </source>
</evidence>
<dbReference type="InterPro" id="IPR005836">
    <property type="entry name" value="ADP_Glu_pyroP_CS"/>
</dbReference>
<dbReference type="InterPro" id="IPR011831">
    <property type="entry name" value="ADP-Glc_PPase"/>
</dbReference>
<dbReference type="SUPFAM" id="SSF51161">
    <property type="entry name" value="Trimeric LpxA-like enzymes"/>
    <property type="match status" value="1"/>
</dbReference>
<comment type="function">
    <text evidence="9">Involved in the biosynthesis of ADP-glucose, a building block required for the elongation reactions to produce glycogen. Catalyzes the reaction between ATP and alpha-D-glucose 1-phosphate (G1P) to produce pyrophosphate and ADP-Glc.</text>
</comment>
<dbReference type="InterPro" id="IPR005835">
    <property type="entry name" value="NTP_transferase_dom"/>
</dbReference>
<dbReference type="Gene3D" id="2.160.10.10">
    <property type="entry name" value="Hexapeptide repeat proteins"/>
    <property type="match status" value="1"/>
</dbReference>
<keyword evidence="2 9" id="KW-0321">Glycogen metabolism</keyword>
<protein>
    <recommendedName>
        <fullName evidence="9">Glucose-1-phosphate adenylyltransferase</fullName>
        <ecNumber evidence="9">2.7.7.27</ecNumber>
    </recommendedName>
    <alternativeName>
        <fullName evidence="9">ADP-glucose pyrophosphorylase</fullName>
        <shortName evidence="9">ADPGlc PPase</shortName>
    </alternativeName>
    <alternativeName>
        <fullName evidence="9">ADP-glucose synthase</fullName>
    </alternativeName>
</protein>